<evidence type="ECO:0000313" key="6">
    <source>
        <dbReference type="Proteomes" id="UP000007845"/>
    </source>
</evidence>
<dbReference type="Gene3D" id="3.40.50.300">
    <property type="entry name" value="P-loop containing nucleotide triphosphate hydrolases"/>
    <property type="match status" value="1"/>
</dbReference>
<dbReference type="CDD" id="cd03214">
    <property type="entry name" value="ABC_Iron-Siderophores_B12_Hemin"/>
    <property type="match status" value="1"/>
</dbReference>
<feature type="domain" description="ABC transporter" evidence="4">
    <location>
        <begin position="3"/>
        <end position="238"/>
    </location>
</feature>
<dbReference type="Pfam" id="PF00005">
    <property type="entry name" value="ABC_tran"/>
    <property type="match status" value="1"/>
</dbReference>
<dbReference type="FunFam" id="3.40.50.300:FF:000134">
    <property type="entry name" value="Iron-enterobactin ABC transporter ATP-binding protein"/>
    <property type="match status" value="1"/>
</dbReference>
<dbReference type="PANTHER" id="PTHR42734">
    <property type="entry name" value="METAL TRANSPORT SYSTEM ATP-BINDING PROTEIN TM_0124-RELATED"/>
    <property type="match status" value="1"/>
</dbReference>
<dbReference type="PROSITE" id="PS00211">
    <property type="entry name" value="ABC_TRANSPORTER_1"/>
    <property type="match status" value="1"/>
</dbReference>
<accession>F0JC40</accession>
<evidence type="ECO:0000256" key="2">
    <source>
        <dbReference type="ARBA" id="ARBA00022741"/>
    </source>
</evidence>
<dbReference type="InterPro" id="IPR017871">
    <property type="entry name" value="ABC_transporter-like_CS"/>
</dbReference>
<keyword evidence="1" id="KW-0813">Transport</keyword>
<dbReference type="EMBL" id="CP003220">
    <property type="protein sequence ID" value="EGB15613.1"/>
    <property type="molecule type" value="Genomic_DNA"/>
</dbReference>
<dbReference type="OrthoDB" id="9809450at2"/>
<evidence type="ECO:0000259" key="4">
    <source>
        <dbReference type="PROSITE" id="PS50893"/>
    </source>
</evidence>
<sequence>MIFELCDVHARYGKNTTLHGVSLALESREVVCLLGPNGAGKSTLFKVALGFLPTTSGRISCDGEDISGWSRARIARTIGYIPQSHAPTFQYRSFDMVLMGRTAHLGRYATPSAKDRDLAEAAMEHMSILHLRNALFSELSGGERQLILIARALAQNPRFLIMDEPTNNLDFGNQVLVLRHVQALARDGLGIIMATHYPDHAFRYADKAVLIKGGVIVGSGTPETTATEQRLNDLYGVGLNIADACTENGHNSMKVCIPAICPSPAPQQQYME</sequence>
<dbReference type="PANTHER" id="PTHR42734:SF19">
    <property type="entry name" value="IRON COMPOUNDS ABC TRANSPORTER, ATP-BINDING PROTEIN"/>
    <property type="match status" value="1"/>
</dbReference>
<dbReference type="KEGG" id="ddn:DND132_2410"/>
<evidence type="ECO:0000256" key="3">
    <source>
        <dbReference type="ARBA" id="ARBA00022840"/>
    </source>
</evidence>
<dbReference type="Proteomes" id="UP000007845">
    <property type="component" value="Chromosome"/>
</dbReference>
<keyword evidence="2" id="KW-0547">Nucleotide-binding</keyword>
<dbReference type="GO" id="GO:0016887">
    <property type="term" value="F:ATP hydrolysis activity"/>
    <property type="evidence" value="ECO:0007669"/>
    <property type="project" value="InterPro"/>
</dbReference>
<dbReference type="STRING" id="641491.DND132_2410"/>
<dbReference type="eggNOG" id="COG1120">
    <property type="taxonomic scope" value="Bacteria"/>
</dbReference>
<evidence type="ECO:0000256" key="1">
    <source>
        <dbReference type="ARBA" id="ARBA00022448"/>
    </source>
</evidence>
<dbReference type="InterPro" id="IPR050153">
    <property type="entry name" value="Metal_Ion_Import_ABC"/>
</dbReference>
<dbReference type="SUPFAM" id="SSF52540">
    <property type="entry name" value="P-loop containing nucleoside triphosphate hydrolases"/>
    <property type="match status" value="1"/>
</dbReference>
<keyword evidence="3" id="KW-0067">ATP-binding</keyword>
<dbReference type="SMART" id="SM00382">
    <property type="entry name" value="AAA"/>
    <property type="match status" value="1"/>
</dbReference>
<dbReference type="PROSITE" id="PS50893">
    <property type="entry name" value="ABC_TRANSPORTER_2"/>
    <property type="match status" value="1"/>
</dbReference>
<keyword evidence="6" id="KW-1185">Reference proteome</keyword>
<proteinExistence type="predicted"/>
<organism evidence="5 6">
    <name type="scientific">Pseudodesulfovibrio mercurii</name>
    <dbReference type="NCBI Taxonomy" id="641491"/>
    <lineage>
        <taxon>Bacteria</taxon>
        <taxon>Pseudomonadati</taxon>
        <taxon>Thermodesulfobacteriota</taxon>
        <taxon>Desulfovibrionia</taxon>
        <taxon>Desulfovibrionales</taxon>
        <taxon>Desulfovibrionaceae</taxon>
    </lineage>
</organism>
<dbReference type="InterPro" id="IPR003439">
    <property type="entry name" value="ABC_transporter-like_ATP-bd"/>
</dbReference>
<evidence type="ECO:0000313" key="5">
    <source>
        <dbReference type="EMBL" id="EGB15613.1"/>
    </source>
</evidence>
<dbReference type="GO" id="GO:0005524">
    <property type="term" value="F:ATP binding"/>
    <property type="evidence" value="ECO:0007669"/>
    <property type="project" value="UniProtKB-KW"/>
</dbReference>
<dbReference type="AlphaFoldDB" id="F0JC40"/>
<name>F0JC40_9BACT</name>
<dbReference type="InterPro" id="IPR027417">
    <property type="entry name" value="P-loop_NTPase"/>
</dbReference>
<protein>
    <submittedName>
        <fullName evidence="5">ABC transporter related protein</fullName>
    </submittedName>
</protein>
<dbReference type="RefSeq" id="WP_014323039.1">
    <property type="nucleotide sequence ID" value="NC_016803.1"/>
</dbReference>
<dbReference type="SMR" id="F0JC40"/>
<dbReference type="InterPro" id="IPR003593">
    <property type="entry name" value="AAA+_ATPase"/>
</dbReference>
<dbReference type="HOGENOM" id="CLU_000604_1_11_7"/>
<reference evidence="5 6" key="1">
    <citation type="journal article" date="2011" name="J. Bacteriol.">
        <title>Genome sequence of the mercury-methylating strain Desulfovibrio desulfuricans ND132.</title>
        <authorList>
            <person name="Brown S.D."/>
            <person name="Gilmour C.C."/>
            <person name="Kucken A.M."/>
            <person name="Wall J.D."/>
            <person name="Elias D.A."/>
            <person name="Brandt C.C."/>
            <person name="Podar M."/>
            <person name="Chertkov O."/>
            <person name="Held B."/>
            <person name="Bruce D.C."/>
            <person name="Detter J.C."/>
            <person name="Tapia R."/>
            <person name="Han C.S."/>
            <person name="Goodwin L.A."/>
            <person name="Cheng J.F."/>
            <person name="Pitluck S."/>
            <person name="Woyke T."/>
            <person name="Mikhailova N."/>
            <person name="Ivanova N.N."/>
            <person name="Han J."/>
            <person name="Lucas S."/>
            <person name="Lapidus A.L."/>
            <person name="Land M.L."/>
            <person name="Hauser L.J."/>
            <person name="Palumbo A.V."/>
        </authorList>
    </citation>
    <scope>NUCLEOTIDE SEQUENCE [LARGE SCALE GENOMIC DNA]</scope>
    <source>
        <strain evidence="5 6">ND132</strain>
    </source>
</reference>
<gene>
    <name evidence="5" type="ORF">DND132_2410</name>
</gene>